<evidence type="ECO:0000256" key="7">
    <source>
        <dbReference type="ARBA" id="ARBA00022777"/>
    </source>
</evidence>
<reference evidence="16 17" key="1">
    <citation type="submission" date="2019-11" db="EMBL/GenBank/DDBJ databases">
        <title>Whole genome sequence of Oryza granulata.</title>
        <authorList>
            <person name="Li W."/>
        </authorList>
    </citation>
    <scope>NUCLEOTIDE SEQUENCE [LARGE SCALE GENOMIC DNA]</scope>
    <source>
        <strain evidence="17">cv. Menghai</strain>
        <tissue evidence="16">Leaf</tissue>
    </source>
</reference>
<keyword evidence="9 13" id="KW-1133">Transmembrane helix</keyword>
<dbReference type="PROSITE" id="PS00107">
    <property type="entry name" value="PROTEIN_KINASE_ATP"/>
    <property type="match status" value="1"/>
</dbReference>
<feature type="domain" description="Protein kinase" evidence="15">
    <location>
        <begin position="506"/>
        <end position="779"/>
    </location>
</feature>
<dbReference type="PROSITE" id="PS50011">
    <property type="entry name" value="PROTEIN_KINASE_DOM"/>
    <property type="match status" value="1"/>
</dbReference>
<feature type="binding site" evidence="12">
    <location>
        <position position="534"/>
    </location>
    <ligand>
        <name>ATP</name>
        <dbReference type="ChEBI" id="CHEBI:30616"/>
    </ligand>
</feature>
<accession>A0A6G1CWR2</accession>
<evidence type="ECO:0000259" key="15">
    <source>
        <dbReference type="PROSITE" id="PS50011"/>
    </source>
</evidence>
<dbReference type="Gene3D" id="2.60.120.430">
    <property type="entry name" value="Galactose-binding lectin"/>
    <property type="match status" value="2"/>
</dbReference>
<dbReference type="FunFam" id="2.60.120.430:FF:000005">
    <property type="entry name" value="Putative receptor-like protein kinase"/>
    <property type="match status" value="1"/>
</dbReference>
<dbReference type="InterPro" id="IPR017441">
    <property type="entry name" value="Protein_kinase_ATP_BS"/>
</dbReference>
<evidence type="ECO:0000256" key="13">
    <source>
        <dbReference type="SAM" id="Phobius"/>
    </source>
</evidence>
<feature type="chain" id="PRO_5026329740" description="Protein kinase domain-containing protein" evidence="14">
    <location>
        <begin position="25"/>
        <end position="838"/>
    </location>
</feature>
<dbReference type="OrthoDB" id="640180at2759"/>
<dbReference type="InterPro" id="IPR001245">
    <property type="entry name" value="Ser-Thr/Tyr_kinase_cat_dom"/>
</dbReference>
<dbReference type="InterPro" id="IPR000719">
    <property type="entry name" value="Prot_kinase_dom"/>
</dbReference>
<dbReference type="Proteomes" id="UP000479710">
    <property type="component" value="Unassembled WGS sequence"/>
</dbReference>
<feature type="signal peptide" evidence="14">
    <location>
        <begin position="1"/>
        <end position="24"/>
    </location>
</feature>
<evidence type="ECO:0000256" key="2">
    <source>
        <dbReference type="ARBA" id="ARBA00022527"/>
    </source>
</evidence>
<proteinExistence type="predicted"/>
<sequence length="838" mass="90079">MATVLDMLEQLAVVVTVLCAAVRAYTPADNYLVLCGTSGNATVDGRMFVGDAGLPASVLTAPQSTEANTSASQVSGAGDDAPALYQWARVFTAPATYTFAVKPGRHFVRLRFFPFLYQPYDLAADAAFKVSVQGVVFVDGYTPKNGTAVVREFSVNVAGGALAITFTPGGKQVAFVNAIEVVSHPDELIADTAQMVSPRTQYAGLSTQALETVQRINMGEPKVTPNNDTLWRTWLPDRSFQVESNFWAHTQVALSTIKYKSGYATSLTAPAAVYATATKLNSTAETVSNAQFNLTWQFDAPAGSGYLIRFHFCDIVSQTTPGLAFNVYVGERQVLQDFELAGDTFNLLAVPLYRDFVLSGKDAATGRIAVRIGSSTLGNAMPGGFLNGLEIMRMVGSTGAGSSDSATSPLGSKIKTGIIAGSAVGGATLAMALGFVAVRMLRRKKKPVKQPSNTWTPFSASALGARSRTSFGKSSINVVTLGQNGAGAGVGFRFPFAALQEATGGFEEEMVIGVGGFGKVYKGTLRDGTHVAVKRGNRLSQQGLNEFRTEIELLSQLRHRHLVSLIGYCDERGEKILVYEYMARGTLRSHLYGSDLPPLPWKQRLEACIGAARGLHYLHTGSAKAIIHRDVKSANILLDDGFMAKVADFGLSKTGPELDKTHVSTAVKGSFGYLDPEYFRRQMLTEKSDVYSFGVVLLEVLCARAVIDPTLPREMVNLAEWATNRLRDGELDRIVDQKIAGTIRPDSLKKFADTAEKCLAEYGVERPSMGDVLWCLEYALQLQVASPDSSGVAAQVQRSPSISSVVTDATMSANLGDLDGMSMKKVFSRMLKSEEGGR</sequence>
<keyword evidence="10 13" id="KW-0472">Membrane</keyword>
<dbReference type="GO" id="GO:0016020">
    <property type="term" value="C:membrane"/>
    <property type="evidence" value="ECO:0007669"/>
    <property type="project" value="UniProtKB-SubCell"/>
</dbReference>
<organism evidence="16 17">
    <name type="scientific">Oryza meyeriana var. granulata</name>
    <dbReference type="NCBI Taxonomy" id="110450"/>
    <lineage>
        <taxon>Eukaryota</taxon>
        <taxon>Viridiplantae</taxon>
        <taxon>Streptophyta</taxon>
        <taxon>Embryophyta</taxon>
        <taxon>Tracheophyta</taxon>
        <taxon>Spermatophyta</taxon>
        <taxon>Magnoliopsida</taxon>
        <taxon>Liliopsida</taxon>
        <taxon>Poales</taxon>
        <taxon>Poaceae</taxon>
        <taxon>BOP clade</taxon>
        <taxon>Oryzoideae</taxon>
        <taxon>Oryzeae</taxon>
        <taxon>Oryzinae</taxon>
        <taxon>Oryza</taxon>
        <taxon>Oryza meyeriana</taxon>
    </lineage>
</organism>
<evidence type="ECO:0000256" key="6">
    <source>
        <dbReference type="ARBA" id="ARBA00022741"/>
    </source>
</evidence>
<dbReference type="InterPro" id="IPR024788">
    <property type="entry name" value="Malectin-like_Carb-bd_dom"/>
</dbReference>
<evidence type="ECO:0000256" key="14">
    <source>
        <dbReference type="SAM" id="SignalP"/>
    </source>
</evidence>
<keyword evidence="3" id="KW-0808">Transferase</keyword>
<evidence type="ECO:0000256" key="11">
    <source>
        <dbReference type="ARBA" id="ARBA00023180"/>
    </source>
</evidence>
<dbReference type="PROSITE" id="PS00108">
    <property type="entry name" value="PROTEIN_KINASE_ST"/>
    <property type="match status" value="1"/>
</dbReference>
<dbReference type="EMBL" id="SPHZ02000008">
    <property type="protein sequence ID" value="KAF0903973.1"/>
    <property type="molecule type" value="Genomic_DNA"/>
</dbReference>
<evidence type="ECO:0000313" key="16">
    <source>
        <dbReference type="EMBL" id="KAF0903973.1"/>
    </source>
</evidence>
<evidence type="ECO:0000313" key="17">
    <source>
        <dbReference type="Proteomes" id="UP000479710"/>
    </source>
</evidence>
<evidence type="ECO:0000256" key="10">
    <source>
        <dbReference type="ARBA" id="ARBA00023136"/>
    </source>
</evidence>
<evidence type="ECO:0000256" key="4">
    <source>
        <dbReference type="ARBA" id="ARBA00022692"/>
    </source>
</evidence>
<feature type="transmembrane region" description="Helical" evidence="13">
    <location>
        <begin position="418"/>
        <end position="441"/>
    </location>
</feature>
<keyword evidence="6 12" id="KW-0547">Nucleotide-binding</keyword>
<dbReference type="SMART" id="SM00220">
    <property type="entry name" value="S_TKc"/>
    <property type="match status" value="1"/>
</dbReference>
<dbReference type="Pfam" id="PF12819">
    <property type="entry name" value="Malectin_like"/>
    <property type="match status" value="1"/>
</dbReference>
<evidence type="ECO:0000256" key="12">
    <source>
        <dbReference type="PROSITE-ProRule" id="PRU10141"/>
    </source>
</evidence>
<dbReference type="Gene3D" id="3.30.200.20">
    <property type="entry name" value="Phosphorylase Kinase, domain 1"/>
    <property type="match status" value="1"/>
</dbReference>
<dbReference type="FunFam" id="1.10.510.10:FF:000058">
    <property type="entry name" value="Receptor-like protein kinase FERONIA"/>
    <property type="match status" value="1"/>
</dbReference>
<dbReference type="CDD" id="cd14066">
    <property type="entry name" value="STKc_IRAK"/>
    <property type="match status" value="1"/>
</dbReference>
<dbReference type="FunFam" id="2.60.120.430:FF:000001">
    <property type="entry name" value="Receptor-like protein kinase FERONIA"/>
    <property type="match status" value="1"/>
</dbReference>
<dbReference type="InterPro" id="IPR011009">
    <property type="entry name" value="Kinase-like_dom_sf"/>
</dbReference>
<keyword evidence="11" id="KW-0325">Glycoprotein</keyword>
<evidence type="ECO:0000256" key="9">
    <source>
        <dbReference type="ARBA" id="ARBA00022989"/>
    </source>
</evidence>
<keyword evidence="2" id="KW-0723">Serine/threonine-protein kinase</keyword>
<evidence type="ECO:0000256" key="1">
    <source>
        <dbReference type="ARBA" id="ARBA00004167"/>
    </source>
</evidence>
<dbReference type="PANTHER" id="PTHR47989:SF62">
    <property type="entry name" value="OS05G0423500 PROTEIN"/>
    <property type="match status" value="1"/>
</dbReference>
<dbReference type="PANTHER" id="PTHR47989">
    <property type="entry name" value="OS01G0750732 PROTEIN"/>
    <property type="match status" value="1"/>
</dbReference>
<evidence type="ECO:0000256" key="8">
    <source>
        <dbReference type="ARBA" id="ARBA00022840"/>
    </source>
</evidence>
<name>A0A6G1CWR2_9ORYZ</name>
<keyword evidence="17" id="KW-1185">Reference proteome</keyword>
<evidence type="ECO:0000256" key="3">
    <source>
        <dbReference type="ARBA" id="ARBA00022679"/>
    </source>
</evidence>
<dbReference type="InterPro" id="IPR008271">
    <property type="entry name" value="Ser/Thr_kinase_AS"/>
</dbReference>
<keyword evidence="4 13" id="KW-0812">Transmembrane</keyword>
<dbReference type="SUPFAM" id="SSF56112">
    <property type="entry name" value="Protein kinase-like (PK-like)"/>
    <property type="match status" value="1"/>
</dbReference>
<keyword evidence="7" id="KW-0418">Kinase</keyword>
<evidence type="ECO:0000256" key="5">
    <source>
        <dbReference type="ARBA" id="ARBA00022729"/>
    </source>
</evidence>
<keyword evidence="8 12" id="KW-0067">ATP-binding</keyword>
<comment type="subcellular location">
    <subcellularLocation>
        <location evidence="1">Membrane</location>
        <topology evidence="1">Single-pass membrane protein</topology>
    </subcellularLocation>
</comment>
<gene>
    <name evidence="16" type="ORF">E2562_030105</name>
</gene>
<dbReference type="AlphaFoldDB" id="A0A6G1CWR2"/>
<comment type="caution">
    <text evidence="16">The sequence shown here is derived from an EMBL/GenBank/DDBJ whole genome shotgun (WGS) entry which is preliminary data.</text>
</comment>
<protein>
    <recommendedName>
        <fullName evidence="15">Protein kinase domain-containing protein</fullName>
    </recommendedName>
</protein>
<dbReference type="GO" id="GO:0005524">
    <property type="term" value="F:ATP binding"/>
    <property type="evidence" value="ECO:0007669"/>
    <property type="project" value="UniProtKB-UniRule"/>
</dbReference>
<dbReference type="Pfam" id="PF07714">
    <property type="entry name" value="PK_Tyr_Ser-Thr"/>
    <property type="match status" value="1"/>
</dbReference>
<dbReference type="GO" id="GO:0004674">
    <property type="term" value="F:protein serine/threonine kinase activity"/>
    <property type="evidence" value="ECO:0007669"/>
    <property type="project" value="UniProtKB-KW"/>
</dbReference>
<dbReference type="FunFam" id="3.30.200.20:FF:000039">
    <property type="entry name" value="receptor-like protein kinase FERONIA"/>
    <property type="match status" value="1"/>
</dbReference>
<dbReference type="Gene3D" id="1.10.510.10">
    <property type="entry name" value="Transferase(Phosphotransferase) domain 1"/>
    <property type="match status" value="1"/>
</dbReference>
<keyword evidence="5 14" id="KW-0732">Signal</keyword>